<proteinExistence type="predicted"/>
<keyword evidence="1" id="KW-0472">Membrane</keyword>
<accession>A0A6J2KD14</accession>
<sequence>MEIIKLRDQTGKTKIILCYIAIAAPAVLAYISTGVKPDMVFGDDADRFDIASVMQDQNRNMENDARKSNTHHSVVNALKNILYASRKSNPAASVGKARKSNTDFAYHDTMVQNNKNEDDFEENLQKLVKNSQFNRRLQATVRSLHDGNDFARRYNKPDLESEILMHYAVPITMEIVGHLQIPEELKE</sequence>
<dbReference type="AlphaFoldDB" id="A0A6J2KD14"/>
<evidence type="ECO:0000256" key="1">
    <source>
        <dbReference type="SAM" id="Phobius"/>
    </source>
</evidence>
<dbReference type="Proteomes" id="UP000504629">
    <property type="component" value="Unplaced"/>
</dbReference>
<dbReference type="KEGG" id="bman:114249443"/>
<reference evidence="3" key="1">
    <citation type="submission" date="2025-08" db="UniProtKB">
        <authorList>
            <consortium name="RefSeq"/>
        </authorList>
    </citation>
    <scope>IDENTIFICATION</scope>
    <source>
        <tissue evidence="3">Silk gland</tissue>
    </source>
</reference>
<evidence type="ECO:0000313" key="3">
    <source>
        <dbReference type="RefSeq" id="XP_028038827.1"/>
    </source>
</evidence>
<keyword evidence="2" id="KW-1185">Reference proteome</keyword>
<protein>
    <submittedName>
        <fullName evidence="3">Uncharacterized protein LOC114249443</fullName>
    </submittedName>
</protein>
<dbReference type="RefSeq" id="XP_028038827.1">
    <property type="nucleotide sequence ID" value="XM_028183026.1"/>
</dbReference>
<name>A0A6J2KD14_BOMMA</name>
<dbReference type="GeneID" id="114249443"/>
<keyword evidence="1" id="KW-0812">Transmembrane</keyword>
<organism evidence="2 3">
    <name type="scientific">Bombyx mandarina</name>
    <name type="common">Wild silk moth</name>
    <name type="synonym">Wild silkworm</name>
    <dbReference type="NCBI Taxonomy" id="7092"/>
    <lineage>
        <taxon>Eukaryota</taxon>
        <taxon>Metazoa</taxon>
        <taxon>Ecdysozoa</taxon>
        <taxon>Arthropoda</taxon>
        <taxon>Hexapoda</taxon>
        <taxon>Insecta</taxon>
        <taxon>Pterygota</taxon>
        <taxon>Neoptera</taxon>
        <taxon>Endopterygota</taxon>
        <taxon>Lepidoptera</taxon>
        <taxon>Glossata</taxon>
        <taxon>Ditrysia</taxon>
        <taxon>Bombycoidea</taxon>
        <taxon>Bombycidae</taxon>
        <taxon>Bombycinae</taxon>
        <taxon>Bombyx</taxon>
    </lineage>
</organism>
<keyword evidence="1" id="KW-1133">Transmembrane helix</keyword>
<dbReference type="OrthoDB" id="7483731at2759"/>
<evidence type="ECO:0000313" key="2">
    <source>
        <dbReference type="Proteomes" id="UP000504629"/>
    </source>
</evidence>
<feature type="transmembrane region" description="Helical" evidence="1">
    <location>
        <begin position="12"/>
        <end position="31"/>
    </location>
</feature>
<gene>
    <name evidence="3" type="primary">LOC114249443</name>
</gene>